<name>A0A841L0U9_9FIRM</name>
<dbReference type="AlphaFoldDB" id="A0A841L0U9"/>
<protein>
    <recommendedName>
        <fullName evidence="2">tRNA(Met) cytidine acetate ligase</fullName>
        <ecNumber evidence="2">6.3.4.-</ecNumber>
    </recommendedName>
</protein>
<reference evidence="3 4" key="1">
    <citation type="submission" date="2020-08" db="EMBL/GenBank/DDBJ databases">
        <title>Genomic Encyclopedia of Type Strains, Phase IV (KMG-IV): sequencing the most valuable type-strain genomes for metagenomic binning, comparative biology and taxonomic classification.</title>
        <authorList>
            <person name="Goeker M."/>
        </authorList>
    </citation>
    <scope>NUCLEOTIDE SEQUENCE [LARGE SCALE GENOMIC DNA]</scope>
    <source>
        <strain evidence="3 4">DSM 103526</strain>
    </source>
</reference>
<keyword evidence="2" id="KW-0067">ATP-binding</keyword>
<feature type="binding site" evidence="2">
    <location>
        <begin position="189"/>
        <end position="190"/>
    </location>
    <ligand>
        <name>ATP</name>
        <dbReference type="ChEBI" id="CHEBI:30616"/>
    </ligand>
</feature>
<comment type="function">
    <text evidence="2">Catalyzes the formation of N(4)-acetylcytidine (ac(4)C) at the wobble position of elongator tRNA(Met), using acetate and ATP as substrates. First activates an acetate ion to form acetyladenylate (Ac-AMP) and then transfers the acetyl group to tRNA to form ac(4)C34.</text>
</comment>
<dbReference type="NCBIfam" id="NF010191">
    <property type="entry name" value="PRK13670.1"/>
    <property type="match status" value="1"/>
</dbReference>
<dbReference type="EC" id="6.3.4.-" evidence="2"/>
<dbReference type="PANTHER" id="PTHR37825:SF1">
    <property type="entry name" value="TRNA(MET) CYTIDINE ACETATE LIGASE"/>
    <property type="match status" value="1"/>
</dbReference>
<evidence type="ECO:0000256" key="1">
    <source>
        <dbReference type="ARBA" id="ARBA00022694"/>
    </source>
</evidence>
<evidence type="ECO:0000313" key="3">
    <source>
        <dbReference type="EMBL" id="MBB6217820.1"/>
    </source>
</evidence>
<keyword evidence="4" id="KW-1185">Reference proteome</keyword>
<accession>A0A841L0U9</accession>
<dbReference type="Pfam" id="PF05636">
    <property type="entry name" value="HIGH_NTase1"/>
    <property type="match status" value="1"/>
</dbReference>
<dbReference type="PANTHER" id="PTHR37825">
    <property type="entry name" value="TRNA(MET) CYTIDINE ACETATE LIGASE"/>
    <property type="match status" value="1"/>
</dbReference>
<feature type="binding site" evidence="2">
    <location>
        <position position="164"/>
    </location>
    <ligand>
        <name>ATP</name>
        <dbReference type="ChEBI" id="CHEBI:30616"/>
    </ligand>
</feature>
<comment type="catalytic activity">
    <reaction evidence="2">
        <text>cytidine(34) in elongator tRNA(Met) + acetate + ATP = N(4)-acetylcytidine(34) in elongator tRNA(Met) + AMP + diphosphate</text>
        <dbReference type="Rhea" id="RHEA:58144"/>
        <dbReference type="Rhea" id="RHEA-COMP:10693"/>
        <dbReference type="Rhea" id="RHEA-COMP:10694"/>
        <dbReference type="ChEBI" id="CHEBI:30089"/>
        <dbReference type="ChEBI" id="CHEBI:30616"/>
        <dbReference type="ChEBI" id="CHEBI:33019"/>
        <dbReference type="ChEBI" id="CHEBI:74900"/>
        <dbReference type="ChEBI" id="CHEBI:82748"/>
        <dbReference type="ChEBI" id="CHEBI:456215"/>
    </reaction>
</comment>
<comment type="caution">
    <text evidence="3">The sequence shown here is derived from an EMBL/GenBank/DDBJ whole genome shotgun (WGS) entry which is preliminary data.</text>
</comment>
<keyword evidence="2" id="KW-0436">Ligase</keyword>
<dbReference type="GO" id="GO:0000049">
    <property type="term" value="F:tRNA binding"/>
    <property type="evidence" value="ECO:0007669"/>
    <property type="project" value="UniProtKB-KW"/>
</dbReference>
<sequence length="417" mass="47237">MKILGLITEYNPFHNGHKYHLDEAKKITGATHTIAVMSGNFLQRGEPAITDKWHRAEMAVREGVDLILELPFVYACNTAELFAYGAVSMLHHLNAVNFLCFGSEEGAIEKLMQVSEILHVEPESYRHTLKAYLAEGLPYPQARSNALSQYFEDNALSSALQSPNNILGIEYIKALLKLRSPIQPFTLKRIKADYHSTEIRSEICSATAIREHLSIDPRDVNTLSKVMPNGSLNTLENCFNLGFGPVFYSNFDQLVLYRLRTMPTDVIANIPDVTEGLENRFKEISMKATSHAEVLNATKSKRYTMTRLQRILIHALMDLQKQHLALFNQAQGSQYARVLAFSKNGSSLIRHLKKYSNIPILTNINREPLEAEVAKQMLAFDIKATNIYSIAYPNPANRKGGWDYYKKPFFLHNDLNS</sequence>
<dbReference type="GO" id="GO:0005524">
    <property type="term" value="F:ATP binding"/>
    <property type="evidence" value="ECO:0007669"/>
    <property type="project" value="UniProtKB-KW"/>
</dbReference>
<keyword evidence="2" id="KW-0963">Cytoplasm</keyword>
<keyword evidence="2" id="KW-0547">Nucleotide-binding</keyword>
<dbReference type="SUPFAM" id="SSF52374">
    <property type="entry name" value="Nucleotidylyl transferase"/>
    <property type="match status" value="1"/>
</dbReference>
<dbReference type="Proteomes" id="UP000579281">
    <property type="component" value="Unassembled WGS sequence"/>
</dbReference>
<gene>
    <name evidence="2" type="primary">tmcAL</name>
    <name evidence="3" type="ORF">HNQ80_003943</name>
</gene>
<dbReference type="InterPro" id="IPR008513">
    <property type="entry name" value="tRNA(Met)_cyd_acetate_ligase"/>
</dbReference>
<keyword evidence="2" id="KW-0694">RNA-binding</keyword>
<evidence type="ECO:0000256" key="2">
    <source>
        <dbReference type="HAMAP-Rule" id="MF_01539"/>
    </source>
</evidence>
<dbReference type="Gene3D" id="3.40.50.620">
    <property type="entry name" value="HUPs"/>
    <property type="match status" value="1"/>
</dbReference>
<proteinExistence type="inferred from homology"/>
<dbReference type="RefSeq" id="WP_184312329.1">
    <property type="nucleotide sequence ID" value="NZ_JACHEN010000028.1"/>
</dbReference>
<feature type="binding site" evidence="2">
    <location>
        <position position="102"/>
    </location>
    <ligand>
        <name>ATP</name>
        <dbReference type="ChEBI" id="CHEBI:30616"/>
    </ligand>
</feature>
<comment type="subcellular location">
    <subcellularLocation>
        <location evidence="2">Cytoplasm</location>
    </subcellularLocation>
</comment>
<dbReference type="HAMAP" id="MF_01539">
    <property type="entry name" value="TmcAL"/>
    <property type="match status" value="1"/>
</dbReference>
<keyword evidence="3" id="KW-0808">Transferase</keyword>
<comment type="similarity">
    <text evidence="2">Belongs to the TmcAL family.</text>
</comment>
<dbReference type="InterPro" id="IPR014729">
    <property type="entry name" value="Rossmann-like_a/b/a_fold"/>
</dbReference>
<evidence type="ECO:0000313" key="4">
    <source>
        <dbReference type="Proteomes" id="UP000579281"/>
    </source>
</evidence>
<dbReference type="GO" id="GO:0005737">
    <property type="term" value="C:cytoplasm"/>
    <property type="evidence" value="ECO:0007669"/>
    <property type="project" value="UniProtKB-SubCell"/>
</dbReference>
<keyword evidence="2" id="KW-0820">tRNA-binding</keyword>
<feature type="binding site" evidence="2">
    <location>
        <begin position="7"/>
        <end position="20"/>
    </location>
    <ligand>
        <name>ATP</name>
        <dbReference type="ChEBI" id="CHEBI:30616"/>
    </ligand>
</feature>
<dbReference type="EMBL" id="JACHEN010000028">
    <property type="protein sequence ID" value="MBB6217820.1"/>
    <property type="molecule type" value="Genomic_DNA"/>
</dbReference>
<organism evidence="3 4">
    <name type="scientific">Anaerosolibacter carboniphilus</name>
    <dbReference type="NCBI Taxonomy" id="1417629"/>
    <lineage>
        <taxon>Bacteria</taxon>
        <taxon>Bacillati</taxon>
        <taxon>Bacillota</taxon>
        <taxon>Clostridia</taxon>
        <taxon>Peptostreptococcales</taxon>
        <taxon>Thermotaleaceae</taxon>
        <taxon>Anaerosolibacter</taxon>
    </lineage>
</organism>
<dbReference type="GO" id="GO:0006400">
    <property type="term" value="P:tRNA modification"/>
    <property type="evidence" value="ECO:0007669"/>
    <property type="project" value="UniProtKB-UniRule"/>
</dbReference>
<dbReference type="GO" id="GO:0016879">
    <property type="term" value="F:ligase activity, forming carbon-nitrogen bonds"/>
    <property type="evidence" value="ECO:0007669"/>
    <property type="project" value="UniProtKB-UniRule"/>
</dbReference>
<dbReference type="GO" id="GO:0016740">
    <property type="term" value="F:transferase activity"/>
    <property type="evidence" value="ECO:0007669"/>
    <property type="project" value="UniProtKB-KW"/>
</dbReference>
<keyword evidence="1 2" id="KW-0819">tRNA processing</keyword>